<accession>A0A9J6AXV6</accession>
<evidence type="ECO:0000313" key="2">
    <source>
        <dbReference type="Proteomes" id="UP000824120"/>
    </source>
</evidence>
<reference evidence="1 2" key="1">
    <citation type="submission" date="2020-09" db="EMBL/GenBank/DDBJ databases">
        <title>De no assembly of potato wild relative species, Solanum commersonii.</title>
        <authorList>
            <person name="Cho K."/>
        </authorList>
    </citation>
    <scope>NUCLEOTIDE SEQUENCE [LARGE SCALE GENOMIC DNA]</scope>
    <source>
        <strain evidence="1">LZ3.2</strain>
        <tissue evidence="1">Leaf</tissue>
    </source>
</reference>
<proteinExistence type="predicted"/>
<protein>
    <submittedName>
        <fullName evidence="1">Uncharacterized protein</fullName>
    </submittedName>
</protein>
<comment type="caution">
    <text evidence="1">The sequence shown here is derived from an EMBL/GenBank/DDBJ whole genome shotgun (WGS) entry which is preliminary data.</text>
</comment>
<evidence type="ECO:0000313" key="1">
    <source>
        <dbReference type="EMBL" id="KAG5629059.1"/>
    </source>
</evidence>
<keyword evidence="2" id="KW-1185">Reference proteome</keyword>
<name>A0A9J6AXV6_SOLCO</name>
<gene>
    <name evidence="1" type="ORF">H5410_000776</name>
</gene>
<dbReference type="EMBL" id="JACXVP010000001">
    <property type="protein sequence ID" value="KAG5629059.1"/>
    <property type="molecule type" value="Genomic_DNA"/>
</dbReference>
<dbReference type="AlphaFoldDB" id="A0A9J6AXV6"/>
<dbReference type="OrthoDB" id="610645at2759"/>
<organism evidence="1 2">
    <name type="scientific">Solanum commersonii</name>
    <name type="common">Commerson's wild potato</name>
    <name type="synonym">Commerson's nightshade</name>
    <dbReference type="NCBI Taxonomy" id="4109"/>
    <lineage>
        <taxon>Eukaryota</taxon>
        <taxon>Viridiplantae</taxon>
        <taxon>Streptophyta</taxon>
        <taxon>Embryophyta</taxon>
        <taxon>Tracheophyta</taxon>
        <taxon>Spermatophyta</taxon>
        <taxon>Magnoliopsida</taxon>
        <taxon>eudicotyledons</taxon>
        <taxon>Gunneridae</taxon>
        <taxon>Pentapetalae</taxon>
        <taxon>asterids</taxon>
        <taxon>lamiids</taxon>
        <taxon>Solanales</taxon>
        <taxon>Solanaceae</taxon>
        <taxon>Solanoideae</taxon>
        <taxon>Solaneae</taxon>
        <taxon>Solanum</taxon>
    </lineage>
</organism>
<sequence>MIWNFGVDTVASKDELHENEVVKKHSKIVRGKKSNLMGERFVVLPGVVRIYIIDNNATNSSSDEKENLQGEKSKRHKRICKEIIIRSGKIKVTSKMISSKEKKIQNISKKMVAIEIKGANTVTNIIEPPPKESNPIHQ</sequence>
<dbReference type="Proteomes" id="UP000824120">
    <property type="component" value="Chromosome 1"/>
</dbReference>